<evidence type="ECO:0000313" key="1">
    <source>
        <dbReference type="EMBL" id="SDM67588.1"/>
    </source>
</evidence>
<name>A0A1G9V5V9_9BURK</name>
<reference evidence="2" key="1">
    <citation type="submission" date="2016-10" db="EMBL/GenBank/DDBJ databases">
        <authorList>
            <person name="Varghese N."/>
            <person name="Submissions S."/>
        </authorList>
    </citation>
    <scope>NUCLEOTIDE SEQUENCE [LARGE SCALE GENOMIC DNA]</scope>
    <source>
        <strain evidence="2">EPL6</strain>
    </source>
</reference>
<proteinExistence type="predicted"/>
<dbReference type="InterPro" id="IPR016187">
    <property type="entry name" value="CTDL_fold"/>
</dbReference>
<keyword evidence="2" id="KW-1185">Reference proteome</keyword>
<dbReference type="STRING" id="1527607.SAMN05428957_11157"/>
<dbReference type="SUPFAM" id="SSF56436">
    <property type="entry name" value="C-type lectin-like"/>
    <property type="match status" value="1"/>
</dbReference>
<dbReference type="AlphaFoldDB" id="A0A1G9V5V9"/>
<protein>
    <submittedName>
        <fullName evidence="1">Uncharacterized protein</fullName>
    </submittedName>
</protein>
<sequence length="355" mass="37881">MDWHDAPDDVQLSCGSGRRLASQAAPAPSARLWPLGLLLLLLCLVLPAHAQDFRDPPAQPFTVWPNIPVIRAADLADYEADRKLFGDLHADKADPAKVTAALQAVDRLQAHHERRAMAQLGRSVNTQLIAELDRLARDARLARPKLRFDFADLTPEDLQNPTPPAELKAKAARIQLAAYITYTRLEGSLVQASATLVKLRTGASQSFSVTAPVTKVADALARELFDYFEGTRFAAPRAPLPGVQWLPAAPGHADQLVSRDAAQAWCQAQGAQLPTAAELQAAEAAGFHAGGVALRPAGAYHVQSGLYDTATAAAGAGALRENHLGSVPNGSYYCVRHSAPVPGVRRASAGRSDRS</sequence>
<dbReference type="Proteomes" id="UP000198552">
    <property type="component" value="Unassembled WGS sequence"/>
</dbReference>
<evidence type="ECO:0000313" key="2">
    <source>
        <dbReference type="Proteomes" id="UP000198552"/>
    </source>
</evidence>
<dbReference type="RefSeq" id="WP_245704095.1">
    <property type="nucleotide sequence ID" value="NZ_FNHP01000011.1"/>
</dbReference>
<accession>A0A1G9V5V9</accession>
<gene>
    <name evidence="1" type="ORF">SAMN05428957_11157</name>
</gene>
<organism evidence="1 2">
    <name type="scientific">Oryzisolibacter propanilivorax</name>
    <dbReference type="NCBI Taxonomy" id="1527607"/>
    <lineage>
        <taxon>Bacteria</taxon>
        <taxon>Pseudomonadati</taxon>
        <taxon>Pseudomonadota</taxon>
        <taxon>Betaproteobacteria</taxon>
        <taxon>Burkholderiales</taxon>
        <taxon>Comamonadaceae</taxon>
        <taxon>Oryzisolibacter</taxon>
    </lineage>
</organism>
<dbReference type="EMBL" id="FNHP01000011">
    <property type="protein sequence ID" value="SDM67588.1"/>
    <property type="molecule type" value="Genomic_DNA"/>
</dbReference>